<feature type="compositionally biased region" description="Pro residues" evidence="1">
    <location>
        <begin position="1"/>
        <end position="10"/>
    </location>
</feature>
<evidence type="ECO:0000313" key="2">
    <source>
        <dbReference type="EMBL" id="MDQ0517096.1"/>
    </source>
</evidence>
<sequence length="64" mass="7004">MSNPVIPPVVIPRDSEAEKVNAPEPDSERAAKERKAREEALLEGDLPVPDIAGISEQNRAKTRD</sequence>
<evidence type="ECO:0000313" key="3">
    <source>
        <dbReference type="Proteomes" id="UP001223743"/>
    </source>
</evidence>
<protein>
    <submittedName>
        <fullName evidence="2">Uncharacterized protein</fullName>
    </submittedName>
</protein>
<accession>A0ABU0M828</accession>
<feature type="region of interest" description="Disordered" evidence="1">
    <location>
        <begin position="1"/>
        <end position="64"/>
    </location>
</feature>
<dbReference type="RefSeq" id="WP_266278735.1">
    <property type="nucleotide sequence ID" value="NZ_JAPKNF010000001.1"/>
</dbReference>
<keyword evidence="3" id="KW-1185">Reference proteome</keyword>
<reference evidence="2 3" key="1">
    <citation type="submission" date="2023-07" db="EMBL/GenBank/DDBJ databases">
        <title>Genomic Encyclopedia of Type Strains, Phase IV (KMG-IV): sequencing the most valuable type-strain genomes for metagenomic binning, comparative biology and taxonomic classification.</title>
        <authorList>
            <person name="Goeker M."/>
        </authorList>
    </citation>
    <scope>NUCLEOTIDE SEQUENCE [LARGE SCALE GENOMIC DNA]</scope>
    <source>
        <strain evidence="2 3">B1-1</strain>
    </source>
</reference>
<dbReference type="Proteomes" id="UP001223743">
    <property type="component" value="Unassembled WGS sequence"/>
</dbReference>
<comment type="caution">
    <text evidence="2">The sequence shown here is derived from an EMBL/GenBank/DDBJ whole genome shotgun (WGS) entry which is preliminary data.</text>
</comment>
<evidence type="ECO:0000256" key="1">
    <source>
        <dbReference type="SAM" id="MobiDB-lite"/>
    </source>
</evidence>
<dbReference type="EMBL" id="JAUSWJ010000001">
    <property type="protein sequence ID" value="MDQ0517096.1"/>
    <property type="molecule type" value="Genomic_DNA"/>
</dbReference>
<gene>
    <name evidence="2" type="ORF">QO015_002709</name>
</gene>
<name>A0ABU0M828_9HYPH</name>
<organism evidence="2 3">
    <name type="scientific">Kaistia geumhonensis</name>
    <dbReference type="NCBI Taxonomy" id="410839"/>
    <lineage>
        <taxon>Bacteria</taxon>
        <taxon>Pseudomonadati</taxon>
        <taxon>Pseudomonadota</taxon>
        <taxon>Alphaproteobacteria</taxon>
        <taxon>Hyphomicrobiales</taxon>
        <taxon>Kaistiaceae</taxon>
        <taxon>Kaistia</taxon>
    </lineage>
</organism>
<feature type="compositionally biased region" description="Basic and acidic residues" evidence="1">
    <location>
        <begin position="13"/>
        <end position="40"/>
    </location>
</feature>
<proteinExistence type="predicted"/>